<comment type="similarity">
    <text evidence="1">Belongs to the iron-containing alcohol dehydrogenase family.</text>
</comment>
<reference evidence="5" key="1">
    <citation type="submission" date="2022-06" db="EMBL/GenBank/DDBJ databases">
        <title>Vallitalea longa sp. nov., an anaerobic bacterium isolated from marine sediment.</title>
        <authorList>
            <person name="Hirano S."/>
            <person name="Terahara T."/>
            <person name="Mori K."/>
            <person name="Hamada M."/>
            <person name="Matsumoto R."/>
            <person name="Kobayashi T."/>
        </authorList>
    </citation>
    <scope>NUCLEOTIDE SEQUENCE</scope>
    <source>
        <strain evidence="5">SH18-1</strain>
    </source>
</reference>
<dbReference type="InterPro" id="IPR001670">
    <property type="entry name" value="ADH_Fe/GldA"/>
</dbReference>
<feature type="domain" description="Alcohol dehydrogenase iron-type/glycerol dehydrogenase GldA" evidence="3">
    <location>
        <begin position="11"/>
        <end position="179"/>
    </location>
</feature>
<sequence>MNFNFARVPQTIFNAKSIYTIDKLKLVEDADNILLVIGANSFRKTKQYHDILDKFKKCNIYETRVTGEPSPEVIDNEVGKYRQSNIQLVIAIGGGSVMDTGKAISAMLPQEESVMAYLEGVGEGKIHNGHKIPLIAIPTTSGTGSETTKNAVLSSVSKDGFKKSIRHDNFVPDVVIIDPELMVCCPAHITAASGMDTLTQLIGSYLSTKAFPMTDALAVSGIEYFAKSFMDVCSDEYDSVEKRGDMAYASYVSGITLANAGLGIVHGFASSVGGYVDIPHGVLCGTLLPEAVKLNIELLSKQNGNQYLKKYAKVGAIITGCDEKDIETSCKGLIDILEYWISELKIPRLNKFGLKENDLDVIVKKTSYKNNPIMLSNEQMKNILQSRL</sequence>
<gene>
    <name evidence="5" type="ORF">SH1V18_23270</name>
</gene>
<name>A0A9W5YAE2_9FIRM</name>
<dbReference type="Gene3D" id="1.20.1090.10">
    <property type="entry name" value="Dehydroquinate synthase-like - alpha domain"/>
    <property type="match status" value="1"/>
</dbReference>
<accession>A0A9W5YAE2</accession>
<evidence type="ECO:0000313" key="6">
    <source>
        <dbReference type="Proteomes" id="UP001144256"/>
    </source>
</evidence>
<evidence type="ECO:0000256" key="1">
    <source>
        <dbReference type="ARBA" id="ARBA00007358"/>
    </source>
</evidence>
<dbReference type="SUPFAM" id="SSF56796">
    <property type="entry name" value="Dehydroquinate synthase-like"/>
    <property type="match status" value="1"/>
</dbReference>
<dbReference type="Pfam" id="PF25137">
    <property type="entry name" value="ADH_Fe_C"/>
    <property type="match status" value="1"/>
</dbReference>
<dbReference type="GO" id="GO:0004022">
    <property type="term" value="F:alcohol dehydrogenase (NAD+) activity"/>
    <property type="evidence" value="ECO:0007669"/>
    <property type="project" value="TreeGrafter"/>
</dbReference>
<dbReference type="AlphaFoldDB" id="A0A9W5YAE2"/>
<comment type="caution">
    <text evidence="5">The sequence shown here is derived from an EMBL/GenBank/DDBJ whole genome shotgun (WGS) entry which is preliminary data.</text>
</comment>
<dbReference type="PANTHER" id="PTHR11496:SF102">
    <property type="entry name" value="ALCOHOL DEHYDROGENASE 4"/>
    <property type="match status" value="1"/>
</dbReference>
<evidence type="ECO:0000256" key="2">
    <source>
        <dbReference type="ARBA" id="ARBA00023002"/>
    </source>
</evidence>
<proteinExistence type="inferred from homology"/>
<dbReference type="RefSeq" id="WP_281815553.1">
    <property type="nucleotide sequence ID" value="NZ_BRLB01000006.1"/>
</dbReference>
<dbReference type="FunFam" id="3.40.50.1970:FF:000003">
    <property type="entry name" value="Alcohol dehydrogenase, iron-containing"/>
    <property type="match status" value="1"/>
</dbReference>
<evidence type="ECO:0000259" key="4">
    <source>
        <dbReference type="Pfam" id="PF25137"/>
    </source>
</evidence>
<dbReference type="EMBL" id="BRLB01000006">
    <property type="protein sequence ID" value="GKX29847.1"/>
    <property type="molecule type" value="Genomic_DNA"/>
</dbReference>
<feature type="domain" description="Fe-containing alcohol dehydrogenase-like C-terminal" evidence="4">
    <location>
        <begin position="190"/>
        <end position="386"/>
    </location>
</feature>
<dbReference type="InterPro" id="IPR056798">
    <property type="entry name" value="ADH_Fe_C"/>
</dbReference>
<dbReference type="GO" id="GO:0046872">
    <property type="term" value="F:metal ion binding"/>
    <property type="evidence" value="ECO:0007669"/>
    <property type="project" value="InterPro"/>
</dbReference>
<keyword evidence="2" id="KW-0560">Oxidoreductase</keyword>
<dbReference type="CDD" id="cd08183">
    <property type="entry name" value="Fe-ADH-like"/>
    <property type="match status" value="1"/>
</dbReference>
<organism evidence="5 6">
    <name type="scientific">Vallitalea longa</name>
    <dbReference type="NCBI Taxonomy" id="2936439"/>
    <lineage>
        <taxon>Bacteria</taxon>
        <taxon>Bacillati</taxon>
        <taxon>Bacillota</taxon>
        <taxon>Clostridia</taxon>
        <taxon>Lachnospirales</taxon>
        <taxon>Vallitaleaceae</taxon>
        <taxon>Vallitalea</taxon>
    </lineage>
</organism>
<dbReference type="PANTHER" id="PTHR11496">
    <property type="entry name" value="ALCOHOL DEHYDROGENASE"/>
    <property type="match status" value="1"/>
</dbReference>
<keyword evidence="6" id="KW-1185">Reference proteome</keyword>
<protein>
    <submittedName>
        <fullName evidence="5">Alcohol dehydrogenase</fullName>
    </submittedName>
</protein>
<evidence type="ECO:0000313" key="5">
    <source>
        <dbReference type="EMBL" id="GKX29847.1"/>
    </source>
</evidence>
<evidence type="ECO:0000259" key="3">
    <source>
        <dbReference type="Pfam" id="PF00465"/>
    </source>
</evidence>
<dbReference type="InterPro" id="IPR039697">
    <property type="entry name" value="Alcohol_dehydrogenase_Fe"/>
</dbReference>
<dbReference type="Gene3D" id="3.40.50.1970">
    <property type="match status" value="1"/>
</dbReference>
<dbReference type="Pfam" id="PF00465">
    <property type="entry name" value="Fe-ADH"/>
    <property type="match status" value="1"/>
</dbReference>
<dbReference type="Proteomes" id="UP001144256">
    <property type="component" value="Unassembled WGS sequence"/>
</dbReference>